<gene>
    <name evidence="1" type="ORF">NDU88_000668</name>
</gene>
<dbReference type="EMBL" id="JANPWB010000009">
    <property type="protein sequence ID" value="KAJ1147813.1"/>
    <property type="molecule type" value="Genomic_DNA"/>
</dbReference>
<reference evidence="1" key="1">
    <citation type="journal article" date="2022" name="bioRxiv">
        <title>Sequencing and chromosome-scale assembly of the giantPleurodeles waltlgenome.</title>
        <authorList>
            <person name="Brown T."/>
            <person name="Elewa A."/>
            <person name="Iarovenko S."/>
            <person name="Subramanian E."/>
            <person name="Araus A.J."/>
            <person name="Petzold A."/>
            <person name="Susuki M."/>
            <person name="Suzuki K.-i.T."/>
            <person name="Hayashi T."/>
            <person name="Toyoda A."/>
            <person name="Oliveira C."/>
            <person name="Osipova E."/>
            <person name="Leigh N.D."/>
            <person name="Simon A."/>
            <person name="Yun M.H."/>
        </authorList>
    </citation>
    <scope>NUCLEOTIDE SEQUENCE</scope>
    <source>
        <strain evidence="1">20211129_DDA</strain>
        <tissue evidence="1">Liver</tissue>
    </source>
</reference>
<keyword evidence="2" id="KW-1185">Reference proteome</keyword>
<evidence type="ECO:0000313" key="1">
    <source>
        <dbReference type="EMBL" id="KAJ1147813.1"/>
    </source>
</evidence>
<comment type="caution">
    <text evidence="1">The sequence shown here is derived from an EMBL/GenBank/DDBJ whole genome shotgun (WGS) entry which is preliminary data.</text>
</comment>
<proteinExistence type="predicted"/>
<sequence length="112" mass="11914">MLHARPDPLQPERACASARRHGQRLLLERWCLYQAQGAGPGLVSHIFNVIGGQPLCQPSRSVCTVRTAASASHKRAVASPSPLPSLGAVLLNRPCCAYWPLAAGRVTTSSCS</sequence>
<dbReference type="AlphaFoldDB" id="A0AAV7RAN9"/>
<accession>A0AAV7RAN9</accession>
<organism evidence="1 2">
    <name type="scientific">Pleurodeles waltl</name>
    <name type="common">Iberian ribbed newt</name>
    <dbReference type="NCBI Taxonomy" id="8319"/>
    <lineage>
        <taxon>Eukaryota</taxon>
        <taxon>Metazoa</taxon>
        <taxon>Chordata</taxon>
        <taxon>Craniata</taxon>
        <taxon>Vertebrata</taxon>
        <taxon>Euteleostomi</taxon>
        <taxon>Amphibia</taxon>
        <taxon>Batrachia</taxon>
        <taxon>Caudata</taxon>
        <taxon>Salamandroidea</taxon>
        <taxon>Salamandridae</taxon>
        <taxon>Pleurodelinae</taxon>
        <taxon>Pleurodeles</taxon>
    </lineage>
</organism>
<evidence type="ECO:0000313" key="2">
    <source>
        <dbReference type="Proteomes" id="UP001066276"/>
    </source>
</evidence>
<protein>
    <submittedName>
        <fullName evidence="1">Uncharacterized protein</fullName>
    </submittedName>
</protein>
<name>A0AAV7RAN9_PLEWA</name>
<dbReference type="Proteomes" id="UP001066276">
    <property type="component" value="Chromosome 5"/>
</dbReference>